<gene>
    <name evidence="1" type="ORF">AVEN_84908_1</name>
</gene>
<accession>A0A4Y2R8X6</accession>
<protein>
    <submittedName>
        <fullName evidence="1">Uncharacterized protein</fullName>
    </submittedName>
</protein>
<evidence type="ECO:0000313" key="1">
    <source>
        <dbReference type="EMBL" id="GBN72207.1"/>
    </source>
</evidence>
<keyword evidence="2" id="KW-1185">Reference proteome</keyword>
<evidence type="ECO:0000313" key="2">
    <source>
        <dbReference type="Proteomes" id="UP000499080"/>
    </source>
</evidence>
<comment type="caution">
    <text evidence="1">The sequence shown here is derived from an EMBL/GenBank/DDBJ whole genome shotgun (WGS) entry which is preliminary data.</text>
</comment>
<organism evidence="1 2">
    <name type="scientific">Araneus ventricosus</name>
    <name type="common">Orbweaver spider</name>
    <name type="synonym">Epeira ventricosa</name>
    <dbReference type="NCBI Taxonomy" id="182803"/>
    <lineage>
        <taxon>Eukaryota</taxon>
        <taxon>Metazoa</taxon>
        <taxon>Ecdysozoa</taxon>
        <taxon>Arthropoda</taxon>
        <taxon>Chelicerata</taxon>
        <taxon>Arachnida</taxon>
        <taxon>Araneae</taxon>
        <taxon>Araneomorphae</taxon>
        <taxon>Entelegynae</taxon>
        <taxon>Araneoidea</taxon>
        <taxon>Araneidae</taxon>
        <taxon>Araneus</taxon>
    </lineage>
</organism>
<dbReference type="AlphaFoldDB" id="A0A4Y2R8X6"/>
<proteinExistence type="predicted"/>
<sequence>MPVIKQKDTNEDCAKTLASTENKLTENANTCFIEEKSVKDRSPRKQGVKRVNGDFLPTKATQMKPAGVVSPKLSRILSKWRFLKISSSNFFDDYNTFSLYTSYTRK</sequence>
<dbReference type="EMBL" id="BGPR01016210">
    <property type="protein sequence ID" value="GBN72207.1"/>
    <property type="molecule type" value="Genomic_DNA"/>
</dbReference>
<dbReference type="Proteomes" id="UP000499080">
    <property type="component" value="Unassembled WGS sequence"/>
</dbReference>
<name>A0A4Y2R8X6_ARAVE</name>
<reference evidence="1 2" key="1">
    <citation type="journal article" date="2019" name="Sci. Rep.">
        <title>Orb-weaving spider Araneus ventricosus genome elucidates the spidroin gene catalogue.</title>
        <authorList>
            <person name="Kono N."/>
            <person name="Nakamura H."/>
            <person name="Ohtoshi R."/>
            <person name="Moran D.A.P."/>
            <person name="Shinohara A."/>
            <person name="Yoshida Y."/>
            <person name="Fujiwara M."/>
            <person name="Mori M."/>
            <person name="Tomita M."/>
            <person name="Arakawa K."/>
        </authorList>
    </citation>
    <scope>NUCLEOTIDE SEQUENCE [LARGE SCALE GENOMIC DNA]</scope>
</reference>